<dbReference type="KEGG" id="ssyi:EKG83_22050"/>
<dbReference type="PROSITE" id="PS50977">
    <property type="entry name" value="HTH_TETR_2"/>
    <property type="match status" value="1"/>
</dbReference>
<evidence type="ECO:0000313" key="4">
    <source>
        <dbReference type="EMBL" id="QFZ19755.1"/>
    </source>
</evidence>
<protein>
    <submittedName>
        <fullName evidence="4">TetR/AcrR family transcriptional regulator</fullName>
    </submittedName>
</protein>
<dbReference type="Proteomes" id="UP000325787">
    <property type="component" value="Chromosome"/>
</dbReference>
<dbReference type="InterPro" id="IPR050109">
    <property type="entry name" value="HTH-type_TetR-like_transc_reg"/>
</dbReference>
<dbReference type="OrthoDB" id="4726108at2"/>
<dbReference type="InterPro" id="IPR036271">
    <property type="entry name" value="Tet_transcr_reg_TetR-rel_C_sf"/>
</dbReference>
<dbReference type="Gene3D" id="1.10.357.10">
    <property type="entry name" value="Tetracycline Repressor, domain 2"/>
    <property type="match status" value="1"/>
</dbReference>
<proteinExistence type="predicted"/>
<dbReference type="RefSeq" id="WP_033429569.1">
    <property type="nucleotide sequence ID" value="NZ_CP034550.1"/>
</dbReference>
<dbReference type="Pfam" id="PF00440">
    <property type="entry name" value="TetR_N"/>
    <property type="match status" value="1"/>
</dbReference>
<accession>A0A5Q0H1H5</accession>
<feature type="domain" description="HTH tetR-type" evidence="3">
    <location>
        <begin position="6"/>
        <end position="66"/>
    </location>
</feature>
<dbReference type="EMBL" id="CP034550">
    <property type="protein sequence ID" value="QFZ19755.1"/>
    <property type="molecule type" value="Genomic_DNA"/>
</dbReference>
<dbReference type="PANTHER" id="PTHR30328:SF54">
    <property type="entry name" value="HTH-TYPE TRANSCRIPTIONAL REPRESSOR SCO4008"/>
    <property type="match status" value="1"/>
</dbReference>
<dbReference type="InterPro" id="IPR009057">
    <property type="entry name" value="Homeodomain-like_sf"/>
</dbReference>
<dbReference type="GO" id="GO:0003677">
    <property type="term" value="F:DNA binding"/>
    <property type="evidence" value="ECO:0007669"/>
    <property type="project" value="UniProtKB-UniRule"/>
</dbReference>
<dbReference type="InterPro" id="IPR041467">
    <property type="entry name" value="Sco4008_C"/>
</dbReference>
<dbReference type="AlphaFoldDB" id="A0A5Q0H1H5"/>
<evidence type="ECO:0000256" key="2">
    <source>
        <dbReference type="PROSITE-ProRule" id="PRU00335"/>
    </source>
</evidence>
<dbReference type="InterPro" id="IPR001647">
    <property type="entry name" value="HTH_TetR"/>
</dbReference>
<dbReference type="SUPFAM" id="SSF46689">
    <property type="entry name" value="Homeodomain-like"/>
    <property type="match status" value="1"/>
</dbReference>
<evidence type="ECO:0000259" key="3">
    <source>
        <dbReference type="PROSITE" id="PS50977"/>
    </source>
</evidence>
<keyword evidence="1 2" id="KW-0238">DNA-binding</keyword>
<feature type="DNA-binding region" description="H-T-H motif" evidence="2">
    <location>
        <begin position="29"/>
        <end position="48"/>
    </location>
</feature>
<evidence type="ECO:0000256" key="1">
    <source>
        <dbReference type="ARBA" id="ARBA00023125"/>
    </source>
</evidence>
<reference evidence="5" key="1">
    <citation type="journal article" date="2021" name="Curr. Microbiol.">
        <title>Complete genome of nocamycin-producing strain Saccharothrix syringae NRRL B-16468 reveals the biosynthetic potential for secondary metabolites.</title>
        <authorList>
            <person name="Mo X."/>
            <person name="Yang S."/>
        </authorList>
    </citation>
    <scope>NUCLEOTIDE SEQUENCE [LARGE SCALE GENOMIC DNA]</scope>
    <source>
        <strain evidence="5">ATCC 51364 / DSM 43886 / JCM 6844 / KCTC 9398 / NBRC 14523 / NRRL B-16468 / INA 2240</strain>
    </source>
</reference>
<evidence type="ECO:0000313" key="5">
    <source>
        <dbReference type="Proteomes" id="UP000325787"/>
    </source>
</evidence>
<dbReference type="Pfam" id="PF17926">
    <property type="entry name" value="TetR_C_21"/>
    <property type="match status" value="1"/>
</dbReference>
<sequence>MAWNTEQTRRRLKEAAVVEFAEHGLSGTRVERIAARAGVNKERLYNYFGDKERLFTAVLSDELARIAAALPLQSLSVDDIGEYAGRHFDYHVANPHLIRLLQWEALEHGGGPVPEEEGRTVHYQAKVEAFRAAQERGVLVDSARAADLVFMIMALTSWWLAVPQVARMVTGEADLAQRRAAVVEAARRLAQAG</sequence>
<dbReference type="SUPFAM" id="SSF48498">
    <property type="entry name" value="Tetracyclin repressor-like, C-terminal domain"/>
    <property type="match status" value="1"/>
</dbReference>
<gene>
    <name evidence="4" type="ORF">EKG83_22050</name>
</gene>
<name>A0A5Q0H1H5_SACSY</name>
<dbReference type="GO" id="GO:0006355">
    <property type="term" value="P:regulation of DNA-templated transcription"/>
    <property type="evidence" value="ECO:0007669"/>
    <property type="project" value="UniProtKB-ARBA"/>
</dbReference>
<dbReference type="PRINTS" id="PR00455">
    <property type="entry name" value="HTHTETR"/>
</dbReference>
<dbReference type="PANTHER" id="PTHR30328">
    <property type="entry name" value="TRANSCRIPTIONAL REPRESSOR"/>
    <property type="match status" value="1"/>
</dbReference>
<organism evidence="4 5">
    <name type="scientific">Saccharothrix syringae</name>
    <name type="common">Nocardiopsis syringae</name>
    <dbReference type="NCBI Taxonomy" id="103733"/>
    <lineage>
        <taxon>Bacteria</taxon>
        <taxon>Bacillati</taxon>
        <taxon>Actinomycetota</taxon>
        <taxon>Actinomycetes</taxon>
        <taxon>Pseudonocardiales</taxon>
        <taxon>Pseudonocardiaceae</taxon>
        <taxon>Saccharothrix</taxon>
    </lineage>
</organism>
<keyword evidence="5" id="KW-1185">Reference proteome</keyword>